<organism evidence="2 3">
    <name type="scientific">Stylosanthes scabra</name>
    <dbReference type="NCBI Taxonomy" id="79078"/>
    <lineage>
        <taxon>Eukaryota</taxon>
        <taxon>Viridiplantae</taxon>
        <taxon>Streptophyta</taxon>
        <taxon>Embryophyta</taxon>
        <taxon>Tracheophyta</taxon>
        <taxon>Spermatophyta</taxon>
        <taxon>Magnoliopsida</taxon>
        <taxon>eudicotyledons</taxon>
        <taxon>Gunneridae</taxon>
        <taxon>Pentapetalae</taxon>
        <taxon>rosids</taxon>
        <taxon>fabids</taxon>
        <taxon>Fabales</taxon>
        <taxon>Fabaceae</taxon>
        <taxon>Papilionoideae</taxon>
        <taxon>50 kb inversion clade</taxon>
        <taxon>dalbergioids sensu lato</taxon>
        <taxon>Dalbergieae</taxon>
        <taxon>Pterocarpus clade</taxon>
        <taxon>Stylosanthes</taxon>
    </lineage>
</organism>
<comment type="caution">
    <text evidence="2">The sequence shown here is derived from an EMBL/GenBank/DDBJ whole genome shotgun (WGS) entry which is preliminary data.</text>
</comment>
<dbReference type="InterPro" id="IPR005162">
    <property type="entry name" value="Retrotrans_gag_dom"/>
</dbReference>
<proteinExistence type="predicted"/>
<dbReference type="Proteomes" id="UP001341840">
    <property type="component" value="Unassembled WGS sequence"/>
</dbReference>
<dbReference type="PANTHER" id="PTHR33223">
    <property type="entry name" value="CCHC-TYPE DOMAIN-CONTAINING PROTEIN"/>
    <property type="match status" value="1"/>
</dbReference>
<feature type="domain" description="Retrotransposon gag" evidence="1">
    <location>
        <begin position="42"/>
        <end position="105"/>
    </location>
</feature>
<evidence type="ECO:0000313" key="2">
    <source>
        <dbReference type="EMBL" id="MED6153056.1"/>
    </source>
</evidence>
<dbReference type="EMBL" id="JASCZI010093067">
    <property type="protein sequence ID" value="MED6153056.1"/>
    <property type="molecule type" value="Genomic_DNA"/>
</dbReference>
<sequence length="105" mass="11858">MADQRQTPSGEIMAYRMPSNFTLPTTLKAYDGIGDPKVHVTKFKSMMLLNVSAIYTRDSDYLSTIKQGQHESLRDYITRFTKVAMKIPNLSADVHLHAIKSGLRP</sequence>
<dbReference type="PANTHER" id="PTHR33223:SF10">
    <property type="entry name" value="AMINOTRANSFERASE-LIKE PLANT MOBILE DOMAIN-CONTAINING PROTEIN"/>
    <property type="match status" value="1"/>
</dbReference>
<keyword evidence="3" id="KW-1185">Reference proteome</keyword>
<dbReference type="Pfam" id="PF03732">
    <property type="entry name" value="Retrotrans_gag"/>
    <property type="match status" value="1"/>
</dbReference>
<evidence type="ECO:0000259" key="1">
    <source>
        <dbReference type="Pfam" id="PF03732"/>
    </source>
</evidence>
<name>A0ABU6TYS3_9FABA</name>
<protein>
    <recommendedName>
        <fullName evidence="1">Retrotransposon gag domain-containing protein</fullName>
    </recommendedName>
</protein>
<gene>
    <name evidence="2" type="ORF">PIB30_097890</name>
</gene>
<reference evidence="2 3" key="1">
    <citation type="journal article" date="2023" name="Plants (Basel)">
        <title>Bridging the Gap: Combining Genomics and Transcriptomics Approaches to Understand Stylosanthes scabra, an Orphan Legume from the Brazilian Caatinga.</title>
        <authorList>
            <person name="Ferreira-Neto J.R.C."/>
            <person name="da Silva M.D."/>
            <person name="Binneck E."/>
            <person name="de Melo N.F."/>
            <person name="da Silva R.H."/>
            <person name="de Melo A.L.T.M."/>
            <person name="Pandolfi V."/>
            <person name="Bustamante F.O."/>
            <person name="Brasileiro-Vidal A.C."/>
            <person name="Benko-Iseppon A.M."/>
        </authorList>
    </citation>
    <scope>NUCLEOTIDE SEQUENCE [LARGE SCALE GENOMIC DNA]</scope>
    <source>
        <tissue evidence="2">Leaves</tissue>
    </source>
</reference>
<evidence type="ECO:0000313" key="3">
    <source>
        <dbReference type="Proteomes" id="UP001341840"/>
    </source>
</evidence>
<accession>A0ABU6TYS3</accession>